<accession>A0A645HT05</accession>
<organism evidence="1">
    <name type="scientific">bioreactor metagenome</name>
    <dbReference type="NCBI Taxonomy" id="1076179"/>
    <lineage>
        <taxon>unclassified sequences</taxon>
        <taxon>metagenomes</taxon>
        <taxon>ecological metagenomes</taxon>
    </lineage>
</organism>
<comment type="caution">
    <text evidence="1">The sequence shown here is derived from an EMBL/GenBank/DDBJ whole genome shotgun (WGS) entry which is preliminary data.</text>
</comment>
<evidence type="ECO:0000313" key="1">
    <source>
        <dbReference type="EMBL" id="MPN41602.1"/>
    </source>
</evidence>
<reference evidence="1" key="1">
    <citation type="submission" date="2019-08" db="EMBL/GenBank/DDBJ databases">
        <authorList>
            <person name="Kucharzyk K."/>
            <person name="Murdoch R.W."/>
            <person name="Higgins S."/>
            <person name="Loffler F."/>
        </authorList>
    </citation>
    <scope>NUCLEOTIDE SEQUENCE</scope>
</reference>
<gene>
    <name evidence="1" type="ORF">SDC9_189156</name>
</gene>
<sequence>MQQFTCLLLTPFWAIRAHHHGNQSALTVHRRSNQVKTSPRSVSGFQAINVHGFIPQQSVTVLLGNTVPGEAFLTVHVIKRRLTMNDCPGQHRQIVS</sequence>
<protein>
    <submittedName>
        <fullName evidence="1">Uncharacterized protein</fullName>
    </submittedName>
</protein>
<dbReference type="AlphaFoldDB" id="A0A645HT05"/>
<name>A0A645HT05_9ZZZZ</name>
<proteinExistence type="predicted"/>
<dbReference type="EMBL" id="VSSQ01098766">
    <property type="protein sequence ID" value="MPN41602.1"/>
    <property type="molecule type" value="Genomic_DNA"/>
</dbReference>